<evidence type="ECO:0000259" key="1">
    <source>
        <dbReference type="Pfam" id="PF04480"/>
    </source>
</evidence>
<reference evidence="2 3" key="1">
    <citation type="journal article" date="2021" name="Mar. Drugs">
        <title>Genome Reduction and Secondary Metabolism of the Marine Sponge-Associated Cyanobacterium Leptothoe.</title>
        <authorList>
            <person name="Konstantinou D."/>
            <person name="Popin R.V."/>
            <person name="Fewer D.P."/>
            <person name="Sivonen K."/>
            <person name="Gkelis S."/>
        </authorList>
    </citation>
    <scope>NUCLEOTIDE SEQUENCE [LARGE SCALE GENOMIC DNA]</scope>
    <source>
        <strain evidence="2 3">TAU-MAC 1615</strain>
    </source>
</reference>
<evidence type="ECO:0000313" key="2">
    <source>
        <dbReference type="EMBL" id="MBT9310657.1"/>
    </source>
</evidence>
<dbReference type="InterPro" id="IPR007569">
    <property type="entry name" value="DUF559"/>
</dbReference>
<name>A0ABS5XYD2_9CYAN</name>
<dbReference type="InterPro" id="IPR011335">
    <property type="entry name" value="Restrct_endonuc-II-like"/>
</dbReference>
<protein>
    <submittedName>
        <fullName evidence="2">Endonuclease domain-containing protein</fullName>
    </submittedName>
</protein>
<evidence type="ECO:0000313" key="3">
    <source>
        <dbReference type="Proteomes" id="UP001196661"/>
    </source>
</evidence>
<sequence>MTDPDISRIAGRNRSIPPILLQFARELRKRQTPTEQILWECLRARRLNGYKFRRQHNLGRFIADFYCHGARLVVEVDGPYHDFQREKDAARDEWMRSVGLRVLRVRNRQVREDLEGVLVLILDGLETSSPDGSG</sequence>
<dbReference type="SUPFAM" id="SSF52980">
    <property type="entry name" value="Restriction endonuclease-like"/>
    <property type="match status" value="1"/>
</dbReference>
<dbReference type="Pfam" id="PF04480">
    <property type="entry name" value="DUF559"/>
    <property type="match status" value="1"/>
</dbReference>
<dbReference type="Gene3D" id="3.40.960.10">
    <property type="entry name" value="VSR Endonuclease"/>
    <property type="match status" value="1"/>
</dbReference>
<gene>
    <name evidence="2" type="ORF">IXB28_00430</name>
</gene>
<dbReference type="PANTHER" id="PTHR38590">
    <property type="entry name" value="BLL0828 PROTEIN"/>
    <property type="match status" value="1"/>
</dbReference>
<keyword evidence="3" id="KW-1185">Reference proteome</keyword>
<organism evidence="2 3">
    <name type="scientific">Leptothoe kymatousa TAU-MAC 1615</name>
    <dbReference type="NCBI Taxonomy" id="2364775"/>
    <lineage>
        <taxon>Bacteria</taxon>
        <taxon>Bacillati</taxon>
        <taxon>Cyanobacteriota</taxon>
        <taxon>Cyanophyceae</taxon>
        <taxon>Nodosilineales</taxon>
        <taxon>Cymatolegaceae</taxon>
        <taxon>Leptothoe</taxon>
        <taxon>Leptothoe kymatousa</taxon>
    </lineage>
</organism>
<keyword evidence="2" id="KW-0378">Hydrolase</keyword>
<proteinExistence type="predicted"/>
<dbReference type="Proteomes" id="UP001196661">
    <property type="component" value="Unassembled WGS sequence"/>
</dbReference>
<keyword evidence="2" id="KW-0540">Nuclease</keyword>
<comment type="caution">
    <text evidence="2">The sequence shown here is derived from an EMBL/GenBank/DDBJ whole genome shotgun (WGS) entry which is preliminary data.</text>
</comment>
<dbReference type="PANTHER" id="PTHR38590:SF1">
    <property type="entry name" value="BLL0828 PROTEIN"/>
    <property type="match status" value="1"/>
</dbReference>
<feature type="domain" description="DUF559" evidence="1">
    <location>
        <begin position="21"/>
        <end position="125"/>
    </location>
</feature>
<dbReference type="CDD" id="cd01038">
    <property type="entry name" value="Endonuclease_DUF559"/>
    <property type="match status" value="1"/>
</dbReference>
<dbReference type="RefSeq" id="WP_215616575.1">
    <property type="nucleotide sequence ID" value="NZ_JADOER010000002.1"/>
</dbReference>
<dbReference type="InterPro" id="IPR047216">
    <property type="entry name" value="Endonuclease_DUF559_bact"/>
</dbReference>
<keyword evidence="2" id="KW-0255">Endonuclease</keyword>
<accession>A0ABS5XYD2</accession>
<dbReference type="GO" id="GO:0004519">
    <property type="term" value="F:endonuclease activity"/>
    <property type="evidence" value="ECO:0007669"/>
    <property type="project" value="UniProtKB-KW"/>
</dbReference>
<dbReference type="EMBL" id="JADOER010000002">
    <property type="protein sequence ID" value="MBT9310657.1"/>
    <property type="molecule type" value="Genomic_DNA"/>
</dbReference>